<dbReference type="FunFam" id="3.90.550.10:FF:000003">
    <property type="entry name" value="2-C-methyl-D-erythritol 4-phosphate cytidylyltransferase"/>
    <property type="match status" value="1"/>
</dbReference>
<feature type="binding site" evidence="14">
    <location>
        <begin position="375"/>
        <end position="378"/>
    </location>
    <ligand>
        <name>4-CDP-2-C-methyl-D-erythritol 2-phosphate</name>
        <dbReference type="ChEBI" id="CHEBI:57919"/>
    </ligand>
</feature>
<comment type="similarity">
    <text evidence="7">Belongs to the IspD/TarI cytidylyltransferase family. IspD subfamily.</text>
</comment>
<feature type="binding site" evidence="14">
    <location>
        <position position="288"/>
    </location>
    <ligand>
        <name>a divalent metal cation</name>
        <dbReference type="ChEBI" id="CHEBI:60240"/>
    </ligand>
</feature>
<evidence type="ECO:0000256" key="11">
    <source>
        <dbReference type="ARBA" id="ARBA00023229"/>
    </source>
</evidence>
<feature type="domain" description="2-C-methyl-D-erythritol 2,4-cyclodiphosphate synthase" evidence="15">
    <location>
        <begin position="248"/>
        <end position="397"/>
    </location>
</feature>
<dbReference type="Proteomes" id="UP000189735">
    <property type="component" value="Unassembled WGS sequence"/>
</dbReference>
<dbReference type="InterPro" id="IPR018294">
    <property type="entry name" value="ISPD_synthase_CS"/>
</dbReference>
<evidence type="ECO:0000256" key="14">
    <source>
        <dbReference type="HAMAP-Rule" id="MF_01520"/>
    </source>
</evidence>
<keyword evidence="8 14" id="KW-0808">Transferase</keyword>
<comment type="cofactor">
    <cofactor evidence="3 14">
        <name>a divalent metal cation</name>
        <dbReference type="ChEBI" id="CHEBI:60240"/>
    </cofactor>
</comment>
<evidence type="ECO:0000313" key="17">
    <source>
        <dbReference type="Proteomes" id="UP000189735"/>
    </source>
</evidence>
<evidence type="ECO:0000259" key="15">
    <source>
        <dbReference type="Pfam" id="PF02542"/>
    </source>
</evidence>
<dbReference type="SUPFAM" id="SSF53448">
    <property type="entry name" value="Nucleotide-diphospho-sugar transferases"/>
    <property type="match status" value="1"/>
</dbReference>
<dbReference type="AlphaFoldDB" id="A0A1T4XR63"/>
<evidence type="ECO:0000256" key="13">
    <source>
        <dbReference type="ARBA" id="ARBA00023268"/>
    </source>
</evidence>
<dbReference type="GO" id="GO:0050518">
    <property type="term" value="F:2-C-methyl-D-erythritol 4-phosphate cytidylyltransferase activity"/>
    <property type="evidence" value="ECO:0007669"/>
    <property type="project" value="UniProtKB-UniRule"/>
</dbReference>
<feature type="site" description="Transition state stabilizer" evidence="14">
    <location>
        <position position="29"/>
    </location>
</feature>
<feature type="site" description="Transition state stabilizer" evidence="14">
    <location>
        <position position="22"/>
    </location>
</feature>
<comment type="pathway">
    <text evidence="5 14">Isoprenoid biosynthesis; isopentenyl diphosphate biosynthesis via DXP pathway; isopentenyl diphosphate from 1-deoxy-D-xylulose 5-phosphate: step 2/6.</text>
</comment>
<dbReference type="InterPro" id="IPR050088">
    <property type="entry name" value="IspD/TarI_cytidylyltransf_bact"/>
</dbReference>
<evidence type="ECO:0000256" key="7">
    <source>
        <dbReference type="ARBA" id="ARBA00009789"/>
    </source>
</evidence>
<feature type="region of interest" description="2-C-methyl-D-erythritol 2,4-cyclodiphosphate synthase" evidence="14">
    <location>
        <begin position="248"/>
        <end position="409"/>
    </location>
</feature>
<evidence type="ECO:0000256" key="1">
    <source>
        <dbReference type="ARBA" id="ARBA00000200"/>
    </source>
</evidence>
<evidence type="ECO:0000256" key="2">
    <source>
        <dbReference type="ARBA" id="ARBA00001282"/>
    </source>
</evidence>
<name>A0A1T4XR63_9MICO</name>
<feature type="binding site" evidence="14">
    <location>
        <begin position="254"/>
        <end position="256"/>
    </location>
    <ligand>
        <name>4-CDP-2-C-methyl-D-erythritol 2-phosphate</name>
        <dbReference type="ChEBI" id="CHEBI:57919"/>
    </ligand>
</feature>
<evidence type="ECO:0000256" key="9">
    <source>
        <dbReference type="ARBA" id="ARBA00022695"/>
    </source>
</evidence>
<keyword evidence="9 14" id="KW-0548">Nucleotidyltransferase</keyword>
<comment type="similarity">
    <text evidence="6">Belongs to the IspF family.</text>
</comment>
<evidence type="ECO:0000256" key="3">
    <source>
        <dbReference type="ARBA" id="ARBA00001968"/>
    </source>
</evidence>
<evidence type="ECO:0000256" key="4">
    <source>
        <dbReference type="ARBA" id="ARBA00004709"/>
    </source>
</evidence>
<dbReference type="InterPro" id="IPR029044">
    <property type="entry name" value="Nucleotide-diphossugar_trans"/>
</dbReference>
<keyword evidence="13 14" id="KW-0511">Multifunctional enzyme</keyword>
<dbReference type="PANTHER" id="PTHR32125">
    <property type="entry name" value="2-C-METHYL-D-ERYTHRITOL 4-PHOSPHATE CYTIDYLYLTRANSFERASE, CHLOROPLASTIC"/>
    <property type="match status" value="1"/>
</dbReference>
<dbReference type="FunFam" id="3.30.1330.50:FF:000003">
    <property type="entry name" value="2-C-methyl-D-erythritol 2,4-cyclodiphosphate synthase"/>
    <property type="match status" value="1"/>
</dbReference>
<dbReference type="Gene3D" id="3.90.550.10">
    <property type="entry name" value="Spore Coat Polysaccharide Biosynthesis Protein SpsA, Chain A"/>
    <property type="match status" value="1"/>
</dbReference>
<dbReference type="EC" id="4.6.1.12" evidence="14"/>
<dbReference type="InterPro" id="IPR001228">
    <property type="entry name" value="IspD"/>
</dbReference>
<dbReference type="CDD" id="cd00554">
    <property type="entry name" value="MECDP_synthase"/>
    <property type="match status" value="1"/>
</dbReference>
<feature type="binding site" evidence="14">
    <location>
        <position position="385"/>
    </location>
    <ligand>
        <name>4-CDP-2-C-methyl-D-erythritol 2-phosphate</name>
        <dbReference type="ChEBI" id="CHEBI:57919"/>
    </ligand>
</feature>
<dbReference type="GO" id="GO:0008685">
    <property type="term" value="F:2-C-methyl-D-erythritol 2,4-cyclodiphosphate synthase activity"/>
    <property type="evidence" value="ECO:0007669"/>
    <property type="project" value="UniProtKB-UniRule"/>
</dbReference>
<protein>
    <recommendedName>
        <fullName evidence="14">Bifunctional enzyme IspD/IspF</fullName>
    </recommendedName>
    <domain>
        <recommendedName>
            <fullName evidence="14">2-C-methyl-D-erythritol 4-phosphate cytidylyltransferase</fullName>
            <ecNumber evidence="14">2.7.7.60</ecNumber>
        </recommendedName>
        <alternativeName>
            <fullName evidence="14">4-diphosphocytidyl-2C-methyl-D-erythritol synthase</fullName>
        </alternativeName>
        <alternativeName>
            <fullName evidence="14">MEP cytidylyltransferase</fullName>
            <shortName evidence="14">MCT</shortName>
        </alternativeName>
    </domain>
    <domain>
        <recommendedName>
            <fullName evidence="14">2-C-methyl-D-erythritol 2,4-cyclodiphosphate synthase</fullName>
            <shortName evidence="14">MECDP-synthase</shortName>
            <shortName evidence="14">MECPP-synthase</shortName>
            <shortName evidence="14">MECPS</shortName>
            <ecNumber evidence="14">4.6.1.12</ecNumber>
        </recommendedName>
    </domain>
</protein>
<evidence type="ECO:0000256" key="6">
    <source>
        <dbReference type="ARBA" id="ARBA00008480"/>
    </source>
</evidence>
<dbReference type="GO" id="GO:0019288">
    <property type="term" value="P:isopentenyl diphosphate biosynthetic process, methylerythritol 4-phosphate pathway"/>
    <property type="evidence" value="ECO:0007669"/>
    <property type="project" value="UniProtKB-UniRule"/>
</dbReference>
<feature type="binding site" evidence="14">
    <location>
        <begin position="302"/>
        <end position="304"/>
    </location>
    <ligand>
        <name>4-CDP-2-C-methyl-D-erythritol 2-phosphate</name>
        <dbReference type="ChEBI" id="CHEBI:57919"/>
    </ligand>
</feature>
<dbReference type="SUPFAM" id="SSF69765">
    <property type="entry name" value="IpsF-like"/>
    <property type="match status" value="1"/>
</dbReference>
<dbReference type="InterPro" id="IPR036571">
    <property type="entry name" value="MECDP_synthase_sf"/>
</dbReference>
<feature type="site" description="Transition state stabilizer" evidence="14">
    <location>
        <position position="376"/>
    </location>
</feature>
<sequence>MIVPTPAPRVAIVVVAAGSGTRLGEPQPKAFVELDGRSILSRSLDPIFALADPAQIVVVAPQSHLEQARDIVAQSAGSASDACSVVVGGDSRQASVASGLAALLPSIEIVLVHDAARALAPTSLFERVIAQVDSAGRGVIPGLAVSDTIKRVDSSATVLETVDRSQLSAVQTPQAFPRAELVAAYEAADREFTDDAALIQHAGGSVAIVDGDPFAFKITTPWDLRRAQQLLADASSSSWPSTSAPSVRTGVGIDAHALDGAQPLWLAGLFWPGEAGLAGHSDGDAVAHALCDALLSAAGLGDIGGIFGVDDPRLEGAHADVFVLETVRLLAVAGFAPSNVSVQLVGNRPRFAPRKTEAEQHLSALVGCPVSVSATTTDSLGFTGRGEGIAAIATALIVSATRPAAGAGT</sequence>
<feature type="site" description="Positions MEP for the nucleophilic attack" evidence="14">
    <location>
        <position position="164"/>
    </location>
</feature>
<comment type="caution">
    <text evidence="14">Lacks conserved residue(s) required for the propagation of feature annotation.</text>
</comment>
<dbReference type="GO" id="GO:0016114">
    <property type="term" value="P:terpenoid biosynthetic process"/>
    <property type="evidence" value="ECO:0007669"/>
    <property type="project" value="InterPro"/>
</dbReference>
<evidence type="ECO:0000256" key="5">
    <source>
        <dbReference type="ARBA" id="ARBA00004787"/>
    </source>
</evidence>
<evidence type="ECO:0000313" key="16">
    <source>
        <dbReference type="EMBL" id="SKA91843.1"/>
    </source>
</evidence>
<dbReference type="GO" id="GO:0046872">
    <property type="term" value="F:metal ion binding"/>
    <property type="evidence" value="ECO:0007669"/>
    <property type="project" value="UniProtKB-KW"/>
</dbReference>
<comment type="function">
    <text evidence="14">Bifunctional enzyme that catalyzes the formation of 4-diphosphocytidyl-2-C-methyl-D-erythritol from CTP and 2-C-methyl-D-erythritol 4-phosphate (MEP) (IspD), and catalyzes the conversion of 4-diphosphocytidyl-2-C-methyl-D-erythritol 2-phosphate (CDP-ME2P) to 2-C-methyl-D-erythritol 2,4-cyclodiphosphate (ME-CPP) with a corresponding release of cytidine 5-monophosphate (CMP) (IspF).</text>
</comment>
<keyword evidence="11 14" id="KW-0414">Isoprene biosynthesis</keyword>
<keyword evidence="10 14" id="KW-0479">Metal-binding</keyword>
<feature type="binding site" evidence="14">
    <location>
        <position position="254"/>
    </location>
    <ligand>
        <name>a divalent metal cation</name>
        <dbReference type="ChEBI" id="CHEBI:60240"/>
    </ligand>
</feature>
<feature type="region of interest" description="2-C-methyl-D-erythritol 4-phosphate cytidylyltransferase" evidence="14">
    <location>
        <begin position="1"/>
        <end position="247"/>
    </location>
</feature>
<comment type="catalytic activity">
    <reaction evidence="1 14">
        <text>4-CDP-2-C-methyl-D-erythritol 2-phosphate = 2-C-methyl-D-erythritol 2,4-cyclic diphosphate + CMP</text>
        <dbReference type="Rhea" id="RHEA:23864"/>
        <dbReference type="ChEBI" id="CHEBI:57919"/>
        <dbReference type="ChEBI" id="CHEBI:58483"/>
        <dbReference type="ChEBI" id="CHEBI:60377"/>
        <dbReference type="EC" id="4.6.1.12"/>
    </reaction>
</comment>
<dbReference type="NCBIfam" id="TIGR00453">
    <property type="entry name" value="ispD"/>
    <property type="match status" value="1"/>
</dbReference>
<dbReference type="CDD" id="cd02516">
    <property type="entry name" value="CDP-ME_synthetase"/>
    <property type="match status" value="1"/>
</dbReference>
<dbReference type="Gene3D" id="3.30.1330.50">
    <property type="entry name" value="2-C-methyl-D-erythritol 2,4-cyclodiphosphate synthase"/>
    <property type="match status" value="1"/>
</dbReference>
<comment type="catalytic activity">
    <reaction evidence="2 14">
        <text>2-C-methyl-D-erythritol 4-phosphate + CTP + H(+) = 4-CDP-2-C-methyl-D-erythritol + diphosphate</text>
        <dbReference type="Rhea" id="RHEA:13429"/>
        <dbReference type="ChEBI" id="CHEBI:15378"/>
        <dbReference type="ChEBI" id="CHEBI:33019"/>
        <dbReference type="ChEBI" id="CHEBI:37563"/>
        <dbReference type="ChEBI" id="CHEBI:57823"/>
        <dbReference type="ChEBI" id="CHEBI:58262"/>
        <dbReference type="EC" id="2.7.7.60"/>
    </reaction>
</comment>
<dbReference type="InterPro" id="IPR026596">
    <property type="entry name" value="IspD/F"/>
</dbReference>
<feature type="binding site" evidence="14">
    <location>
        <position position="382"/>
    </location>
    <ligand>
        <name>4-CDP-2-C-methyl-D-erythritol 2-phosphate</name>
        <dbReference type="ChEBI" id="CHEBI:57919"/>
    </ligand>
</feature>
<dbReference type="PROSITE" id="PS01350">
    <property type="entry name" value="ISPF"/>
    <property type="match status" value="1"/>
</dbReference>
<feature type="binding site" evidence="14">
    <location>
        <position position="256"/>
    </location>
    <ligand>
        <name>a divalent metal cation</name>
        <dbReference type="ChEBI" id="CHEBI:60240"/>
    </ligand>
</feature>
<feature type="binding site" evidence="14">
    <location>
        <begin position="280"/>
        <end position="281"/>
    </location>
    <ligand>
        <name>4-CDP-2-C-methyl-D-erythritol 2-phosphate</name>
        <dbReference type="ChEBI" id="CHEBI:57919"/>
    </ligand>
</feature>
<accession>A0A1T4XR63</accession>
<dbReference type="EMBL" id="FUYG01000003">
    <property type="protein sequence ID" value="SKA91843.1"/>
    <property type="molecule type" value="Genomic_DNA"/>
</dbReference>
<dbReference type="HAMAP" id="MF_01520">
    <property type="entry name" value="IspDF"/>
    <property type="match status" value="1"/>
</dbReference>
<comment type="pathway">
    <text evidence="4 14">Isoprenoid biosynthesis; isopentenyl diphosphate biosynthesis via DXP pathway; isopentenyl diphosphate from 1-deoxy-D-xylulose 5-phosphate: step 4/6.</text>
</comment>
<gene>
    <name evidence="14" type="primary">ispDF</name>
    <name evidence="16" type="ORF">SAMN06295879_1556</name>
</gene>
<dbReference type="PANTHER" id="PTHR32125:SF4">
    <property type="entry name" value="2-C-METHYL-D-ERYTHRITOL 4-PHOSPHATE CYTIDYLYLTRANSFERASE, CHLOROPLASTIC"/>
    <property type="match status" value="1"/>
</dbReference>
<dbReference type="PROSITE" id="PS01295">
    <property type="entry name" value="ISPD"/>
    <property type="match status" value="1"/>
</dbReference>
<evidence type="ECO:0000256" key="10">
    <source>
        <dbReference type="ARBA" id="ARBA00022723"/>
    </source>
</evidence>
<dbReference type="Pfam" id="PF02542">
    <property type="entry name" value="YgbB"/>
    <property type="match status" value="1"/>
</dbReference>
<dbReference type="EC" id="2.7.7.60" evidence="14"/>
<dbReference type="UniPathway" id="UPA00056">
    <property type="reaction ID" value="UER00093"/>
</dbReference>
<dbReference type="HAMAP" id="MF_00108">
    <property type="entry name" value="IspD"/>
    <property type="match status" value="1"/>
</dbReference>
<keyword evidence="12 14" id="KW-0456">Lyase</keyword>
<organism evidence="16 17">
    <name type="scientific">Agreia bicolorata</name>
    <dbReference type="NCBI Taxonomy" id="110935"/>
    <lineage>
        <taxon>Bacteria</taxon>
        <taxon>Bacillati</taxon>
        <taxon>Actinomycetota</taxon>
        <taxon>Actinomycetes</taxon>
        <taxon>Micrococcales</taxon>
        <taxon>Microbacteriaceae</taxon>
        <taxon>Agreia</taxon>
    </lineage>
</organism>
<dbReference type="HAMAP" id="MF_00107">
    <property type="entry name" value="IspF"/>
    <property type="match status" value="1"/>
</dbReference>
<comment type="similarity">
    <text evidence="14">In the C-terminal section; belongs to the IspF family.</text>
</comment>
<reference evidence="17" key="1">
    <citation type="submission" date="2017-02" db="EMBL/GenBank/DDBJ databases">
        <authorList>
            <person name="Varghese N."/>
            <person name="Submissions S."/>
        </authorList>
    </citation>
    <scope>NUCLEOTIDE SEQUENCE [LARGE SCALE GENOMIC DNA]</scope>
    <source>
        <strain evidence="17">VKM Ac-2052</strain>
    </source>
</reference>
<dbReference type="Pfam" id="PF01128">
    <property type="entry name" value="IspD"/>
    <property type="match status" value="1"/>
</dbReference>
<dbReference type="NCBIfam" id="TIGR00151">
    <property type="entry name" value="ispF"/>
    <property type="match status" value="1"/>
</dbReference>
<feature type="site" description="Positions MEP for the nucleophilic attack" evidence="14">
    <location>
        <position position="217"/>
    </location>
</feature>
<dbReference type="InterPro" id="IPR003526">
    <property type="entry name" value="MECDP_synthase"/>
</dbReference>
<dbReference type="InterPro" id="IPR034683">
    <property type="entry name" value="IspD/TarI"/>
</dbReference>
<dbReference type="InterPro" id="IPR020555">
    <property type="entry name" value="MECDP_synthase_CS"/>
</dbReference>
<evidence type="ECO:0000256" key="8">
    <source>
        <dbReference type="ARBA" id="ARBA00022679"/>
    </source>
</evidence>
<comment type="similarity">
    <text evidence="14">In the N-terminal section; belongs to the IspD/TarI cytidylyltransferase family. IspD subfamily.</text>
</comment>
<feature type="site" description="Transition state stabilizer" evidence="14">
    <location>
        <position position="280"/>
    </location>
</feature>
<evidence type="ECO:0000256" key="12">
    <source>
        <dbReference type="ARBA" id="ARBA00023239"/>
    </source>
</evidence>
<proteinExistence type="inferred from homology"/>